<keyword evidence="2" id="KW-1185">Reference proteome</keyword>
<evidence type="ECO:0000313" key="2">
    <source>
        <dbReference type="Proteomes" id="UP001596473"/>
    </source>
</evidence>
<dbReference type="Gene3D" id="3.40.50.300">
    <property type="entry name" value="P-loop containing nucleotide triphosphate hydrolases"/>
    <property type="match status" value="1"/>
</dbReference>
<name>A0ABW2QRF3_9NEIS</name>
<evidence type="ECO:0000313" key="1">
    <source>
        <dbReference type="EMBL" id="MFC7418336.1"/>
    </source>
</evidence>
<dbReference type="PANTHER" id="PTHR34301">
    <property type="entry name" value="DNA-BINDING PROTEIN-RELATED"/>
    <property type="match status" value="1"/>
</dbReference>
<dbReference type="PANTHER" id="PTHR34301:SF8">
    <property type="entry name" value="ATPASE DOMAIN-CONTAINING PROTEIN"/>
    <property type="match status" value="1"/>
</dbReference>
<evidence type="ECO:0008006" key="3">
    <source>
        <dbReference type="Google" id="ProtNLM"/>
    </source>
</evidence>
<gene>
    <name evidence="1" type="ORF">ACFQNF_00390</name>
</gene>
<dbReference type="Proteomes" id="UP001596473">
    <property type="component" value="Unassembled WGS sequence"/>
</dbReference>
<protein>
    <recommendedName>
        <fullName evidence="3">ATPase</fullName>
    </recommendedName>
</protein>
<dbReference type="InterPro" id="IPR027417">
    <property type="entry name" value="P-loop_NTPase"/>
</dbReference>
<dbReference type="SUPFAM" id="SSF52540">
    <property type="entry name" value="P-loop containing nucleoside triphosphate hydrolases"/>
    <property type="match status" value="1"/>
</dbReference>
<dbReference type="RefSeq" id="WP_380185260.1">
    <property type="nucleotide sequence ID" value="NZ_JBHTBQ010000001.1"/>
</dbReference>
<accession>A0ABW2QRF3</accession>
<sequence length="376" mass="41473">MKHYPRTDLAKRYCDTLSGLSLISSTKNLFLAAPRRVGKTQFINNDLIPEAQSRGWLVIYVDLWSDQNKSPSALICEALHQKSKEMEGRLLSTARSAGIAGGQIGAGEFKLDFTIPAEDIPTSVSEAYQQLKERAKNHTVMLVVDEAQQALSSDDGKKSTFALKSIRDTSNQQIDQAGHDFVLVFTGSQRDKLSNLCSPKTSAFYGSSVEEFPLLDSNFIEFFIYAVNDAIGSNAAKKLKRESTLGAFQILGCKPDLLIDALGKYMLEPIEHSIQDVALNMVRSAAFEIETTVNALTPIQRAIFKTITLNSQNNFAPFSSNAISQYAAELPENTNLTVSTVQAAISALRDQSLLWQPSSGKYLPEDSSYLAYFRSR</sequence>
<comment type="caution">
    <text evidence="1">The sequence shown here is derived from an EMBL/GenBank/DDBJ whole genome shotgun (WGS) entry which is preliminary data.</text>
</comment>
<organism evidence="1 2">
    <name type="scientific">Iodobacter arcticus</name>
    <dbReference type="NCBI Taxonomy" id="590593"/>
    <lineage>
        <taxon>Bacteria</taxon>
        <taxon>Pseudomonadati</taxon>
        <taxon>Pseudomonadota</taxon>
        <taxon>Betaproteobacteria</taxon>
        <taxon>Neisseriales</taxon>
        <taxon>Chitinibacteraceae</taxon>
        <taxon>Iodobacter</taxon>
    </lineage>
</organism>
<reference evidence="2" key="1">
    <citation type="journal article" date="2019" name="Int. J. Syst. Evol. Microbiol.">
        <title>The Global Catalogue of Microorganisms (GCM) 10K type strain sequencing project: providing services to taxonomists for standard genome sequencing and annotation.</title>
        <authorList>
            <consortium name="The Broad Institute Genomics Platform"/>
            <consortium name="The Broad Institute Genome Sequencing Center for Infectious Disease"/>
            <person name="Wu L."/>
            <person name="Ma J."/>
        </authorList>
    </citation>
    <scope>NUCLEOTIDE SEQUENCE [LARGE SCALE GENOMIC DNA]</scope>
    <source>
        <strain evidence="2">CCUG 62945</strain>
    </source>
</reference>
<proteinExistence type="predicted"/>
<dbReference type="EMBL" id="JBHTBQ010000001">
    <property type="protein sequence ID" value="MFC7418336.1"/>
    <property type="molecule type" value="Genomic_DNA"/>
</dbReference>